<keyword evidence="1 2" id="KW-0732">Signal</keyword>
<evidence type="ECO:0000313" key="4">
    <source>
        <dbReference type="Proteomes" id="UP001180754"/>
    </source>
</evidence>
<dbReference type="RefSeq" id="WP_311721489.1">
    <property type="nucleotide sequence ID" value="NZ_JAVRFD010000001.1"/>
</dbReference>
<feature type="chain" id="PRO_5045331755" evidence="2">
    <location>
        <begin position="45"/>
        <end position="150"/>
    </location>
</feature>
<organism evidence="3 4">
    <name type="scientific">Streptomyces lonegramiae</name>
    <dbReference type="NCBI Taxonomy" id="3075524"/>
    <lineage>
        <taxon>Bacteria</taxon>
        <taxon>Bacillati</taxon>
        <taxon>Actinomycetota</taxon>
        <taxon>Actinomycetes</taxon>
        <taxon>Kitasatosporales</taxon>
        <taxon>Streptomycetaceae</taxon>
        <taxon>Streptomyces</taxon>
    </lineage>
</organism>
<gene>
    <name evidence="3" type="ORF">RND15_00645</name>
</gene>
<evidence type="ECO:0000313" key="3">
    <source>
        <dbReference type="EMBL" id="MDT0541228.1"/>
    </source>
</evidence>
<name>A0ABU2X8E8_9ACTN</name>
<reference evidence="3" key="1">
    <citation type="submission" date="2024-05" db="EMBL/GenBank/DDBJ databases">
        <title>30 novel species of actinomycetes from the DSMZ collection.</title>
        <authorList>
            <person name="Nouioui I."/>
        </authorList>
    </citation>
    <scope>NUCLEOTIDE SEQUENCE</scope>
    <source>
        <strain evidence="3">DSM 41529</strain>
    </source>
</reference>
<proteinExistence type="predicted"/>
<dbReference type="Gene3D" id="2.130.10.130">
    <property type="entry name" value="Integrin alpha, N-terminal"/>
    <property type="match status" value="1"/>
</dbReference>
<dbReference type="InterPro" id="IPR013517">
    <property type="entry name" value="FG-GAP"/>
</dbReference>
<accession>A0ABU2X8E8</accession>
<keyword evidence="4" id="KW-1185">Reference proteome</keyword>
<comment type="caution">
    <text evidence="3">The sequence shown here is derived from an EMBL/GenBank/DDBJ whole genome shotgun (WGS) entry which is preliminary data.</text>
</comment>
<protein>
    <submittedName>
        <fullName evidence="3">VCBS repeat-containing protein</fullName>
    </submittedName>
</protein>
<dbReference type="EMBL" id="JAVRFD010000001">
    <property type="protein sequence ID" value="MDT0541228.1"/>
    <property type="molecule type" value="Genomic_DNA"/>
</dbReference>
<dbReference type="Pfam" id="PF13517">
    <property type="entry name" value="FG-GAP_3"/>
    <property type="match status" value="1"/>
</dbReference>
<sequence>MKASTRTTVLRCLGNRRGQRRLGALTTVLFAGTLQLLNPTGAAAATGAYSSFGVADWDRDQHQDIIARNNATGDLWLYPGNSQRGYSNQTPVKIGNGWNGYTPFGTTDWDHDQHQDIIARNDTTGDLWLYPGNSQRGYSNQTPVKIGNGW</sequence>
<feature type="signal peptide" evidence="2">
    <location>
        <begin position="1"/>
        <end position="44"/>
    </location>
</feature>
<dbReference type="Proteomes" id="UP001180754">
    <property type="component" value="Unassembled WGS sequence"/>
</dbReference>
<evidence type="ECO:0000256" key="1">
    <source>
        <dbReference type="ARBA" id="ARBA00022729"/>
    </source>
</evidence>
<dbReference type="InterPro" id="IPR028994">
    <property type="entry name" value="Integrin_alpha_N"/>
</dbReference>
<evidence type="ECO:0000256" key="2">
    <source>
        <dbReference type="SAM" id="SignalP"/>
    </source>
</evidence>
<dbReference type="SUPFAM" id="SSF69318">
    <property type="entry name" value="Integrin alpha N-terminal domain"/>
    <property type="match status" value="1"/>
</dbReference>